<comment type="caution">
    <text evidence="6">The sequence shown here is derived from an EMBL/GenBank/DDBJ whole genome shotgun (WGS) entry which is preliminary data.</text>
</comment>
<dbReference type="InterPro" id="IPR036259">
    <property type="entry name" value="MFS_trans_sf"/>
</dbReference>
<evidence type="ECO:0000313" key="6">
    <source>
        <dbReference type="EMBL" id="KAF2262877.1"/>
    </source>
</evidence>
<comment type="subcellular location">
    <subcellularLocation>
        <location evidence="1">Membrane</location>
        <topology evidence="1">Multi-pass membrane protein</topology>
    </subcellularLocation>
</comment>
<feature type="transmembrane region" description="Helical" evidence="4">
    <location>
        <begin position="302"/>
        <end position="323"/>
    </location>
</feature>
<evidence type="ECO:0000256" key="2">
    <source>
        <dbReference type="ARBA" id="ARBA00006727"/>
    </source>
</evidence>
<dbReference type="PANTHER" id="PTHR11360">
    <property type="entry name" value="MONOCARBOXYLATE TRANSPORTER"/>
    <property type="match status" value="1"/>
</dbReference>
<dbReference type="Gene3D" id="1.20.1250.20">
    <property type="entry name" value="MFS general substrate transporter like domains"/>
    <property type="match status" value="2"/>
</dbReference>
<dbReference type="InterPro" id="IPR020846">
    <property type="entry name" value="MFS_dom"/>
</dbReference>
<feature type="region of interest" description="Disordered" evidence="3">
    <location>
        <begin position="1"/>
        <end position="22"/>
    </location>
</feature>
<protein>
    <submittedName>
        <fullName evidence="6">MFS general substrate transporter</fullName>
    </submittedName>
</protein>
<gene>
    <name evidence="6" type="ORF">CC78DRAFT_569408</name>
</gene>
<dbReference type="Pfam" id="PF07690">
    <property type="entry name" value="MFS_1"/>
    <property type="match status" value="1"/>
</dbReference>
<feature type="transmembrane region" description="Helical" evidence="4">
    <location>
        <begin position="206"/>
        <end position="228"/>
    </location>
</feature>
<proteinExistence type="inferred from homology"/>
<accession>A0A9P4K7T5</accession>
<keyword evidence="4" id="KW-1133">Transmembrane helix</keyword>
<keyword evidence="4" id="KW-0472">Membrane</keyword>
<keyword evidence="4" id="KW-0812">Transmembrane</keyword>
<dbReference type="InterPro" id="IPR011701">
    <property type="entry name" value="MFS"/>
</dbReference>
<keyword evidence="7" id="KW-1185">Reference proteome</keyword>
<dbReference type="GO" id="GO:0022857">
    <property type="term" value="F:transmembrane transporter activity"/>
    <property type="evidence" value="ECO:0007669"/>
    <property type="project" value="InterPro"/>
</dbReference>
<dbReference type="GO" id="GO:0016020">
    <property type="term" value="C:membrane"/>
    <property type="evidence" value="ECO:0007669"/>
    <property type="project" value="UniProtKB-SubCell"/>
</dbReference>
<sequence>MNSANIELSIQSAPTPQDTTTPDADWNSQHQFDLGDSTEFALPPVDRGKDAWGFLAAAFTIECLVWGFPFAYGIFQTTTVRTSHSQDLETLPSLAHNVTHLIVTQGVFYAIGGGLVYSPVIQFMDEWFVRRKGLAFGVMWAGTGIGGVLIPLLLEYLLNNHGFRTTLRIWSIILFLLTAPLLYFLKPRLPIPQSQSSFTRRFDLSFLKDRTFLILQAGNVLEGLGYFVPSIYLPTIATRLGASSSVSSLTVILLNIASVFGCVAMGSIIDRWHVTTCILVSTIGSTGSIFLVWGLSTSLPPLFVFCVMYGLFAGSFSSTYPGIRMAVQESVGRADVSMVLALLSAGRGIGNVICGPASEGLARLGVWRAAGTYGTEYGPLVLFTGISAALGGVGVLGRRVGWM</sequence>
<dbReference type="PROSITE" id="PS50850">
    <property type="entry name" value="MFS"/>
    <property type="match status" value="1"/>
</dbReference>
<evidence type="ECO:0000256" key="3">
    <source>
        <dbReference type="SAM" id="MobiDB-lite"/>
    </source>
</evidence>
<feature type="transmembrane region" description="Helical" evidence="4">
    <location>
        <begin position="166"/>
        <end position="185"/>
    </location>
</feature>
<dbReference type="OrthoDB" id="2213137at2759"/>
<evidence type="ECO:0000256" key="1">
    <source>
        <dbReference type="ARBA" id="ARBA00004141"/>
    </source>
</evidence>
<feature type="compositionally biased region" description="Low complexity" evidence="3">
    <location>
        <begin position="13"/>
        <end position="22"/>
    </location>
</feature>
<organism evidence="6 7">
    <name type="scientific">Lojkania enalia</name>
    <dbReference type="NCBI Taxonomy" id="147567"/>
    <lineage>
        <taxon>Eukaryota</taxon>
        <taxon>Fungi</taxon>
        <taxon>Dikarya</taxon>
        <taxon>Ascomycota</taxon>
        <taxon>Pezizomycotina</taxon>
        <taxon>Dothideomycetes</taxon>
        <taxon>Pleosporomycetidae</taxon>
        <taxon>Pleosporales</taxon>
        <taxon>Pleosporales incertae sedis</taxon>
        <taxon>Lojkania</taxon>
    </lineage>
</organism>
<dbReference type="SUPFAM" id="SSF103473">
    <property type="entry name" value="MFS general substrate transporter"/>
    <property type="match status" value="1"/>
</dbReference>
<evidence type="ECO:0000259" key="5">
    <source>
        <dbReference type="PROSITE" id="PS50850"/>
    </source>
</evidence>
<feature type="transmembrane region" description="Helical" evidence="4">
    <location>
        <begin position="52"/>
        <end position="75"/>
    </location>
</feature>
<feature type="transmembrane region" description="Helical" evidence="4">
    <location>
        <begin position="248"/>
        <end position="269"/>
    </location>
</feature>
<evidence type="ECO:0000313" key="7">
    <source>
        <dbReference type="Proteomes" id="UP000800093"/>
    </source>
</evidence>
<feature type="transmembrane region" description="Helical" evidence="4">
    <location>
        <begin position="133"/>
        <end position="154"/>
    </location>
</feature>
<reference evidence="7" key="1">
    <citation type="journal article" date="2020" name="Stud. Mycol.">
        <title>101 Dothideomycetes genomes: A test case for predicting lifestyles and emergence of pathogens.</title>
        <authorList>
            <person name="Haridas S."/>
            <person name="Albert R."/>
            <person name="Binder M."/>
            <person name="Bloem J."/>
            <person name="LaButti K."/>
            <person name="Salamov A."/>
            <person name="Andreopoulos B."/>
            <person name="Baker S."/>
            <person name="Barry K."/>
            <person name="Bills G."/>
            <person name="Bluhm B."/>
            <person name="Cannon C."/>
            <person name="Castanera R."/>
            <person name="Culley D."/>
            <person name="Daum C."/>
            <person name="Ezra D."/>
            <person name="Gonzalez J."/>
            <person name="Henrissat B."/>
            <person name="Kuo A."/>
            <person name="Liang C."/>
            <person name="Lipzen A."/>
            <person name="Lutzoni F."/>
            <person name="Magnuson J."/>
            <person name="Mondo S."/>
            <person name="Nolan M."/>
            <person name="Ohm R."/>
            <person name="Pangilinan J."/>
            <person name="Park H.-J."/>
            <person name="Ramirez L."/>
            <person name="Alfaro M."/>
            <person name="Sun H."/>
            <person name="Tritt A."/>
            <person name="Yoshinaga Y."/>
            <person name="Zwiers L.-H."/>
            <person name="Turgeon B."/>
            <person name="Goodwin S."/>
            <person name="Spatafora J."/>
            <person name="Crous P."/>
            <person name="Grigoriev I."/>
        </authorList>
    </citation>
    <scope>NUCLEOTIDE SEQUENCE [LARGE SCALE GENOMIC DNA]</scope>
    <source>
        <strain evidence="7">CBS 304.66</strain>
    </source>
</reference>
<dbReference type="EMBL" id="ML986634">
    <property type="protein sequence ID" value="KAF2262877.1"/>
    <property type="molecule type" value="Genomic_DNA"/>
</dbReference>
<dbReference type="PANTHER" id="PTHR11360:SF287">
    <property type="entry name" value="MFS MONOCARBOXYLATE TRANSPORTER"/>
    <property type="match status" value="1"/>
</dbReference>
<dbReference type="InterPro" id="IPR050327">
    <property type="entry name" value="Proton-linked_MCT"/>
</dbReference>
<dbReference type="AlphaFoldDB" id="A0A9P4K7T5"/>
<feature type="compositionally biased region" description="Polar residues" evidence="3">
    <location>
        <begin position="1"/>
        <end position="12"/>
    </location>
</feature>
<name>A0A9P4K7T5_9PLEO</name>
<feature type="transmembrane region" description="Helical" evidence="4">
    <location>
        <begin position="98"/>
        <end position="121"/>
    </location>
</feature>
<feature type="transmembrane region" description="Helical" evidence="4">
    <location>
        <begin position="378"/>
        <end position="397"/>
    </location>
</feature>
<feature type="transmembrane region" description="Helical" evidence="4">
    <location>
        <begin position="276"/>
        <end position="296"/>
    </location>
</feature>
<evidence type="ECO:0000256" key="4">
    <source>
        <dbReference type="SAM" id="Phobius"/>
    </source>
</evidence>
<feature type="domain" description="Major facilitator superfamily (MFS) profile" evidence="5">
    <location>
        <begin position="211"/>
        <end position="403"/>
    </location>
</feature>
<dbReference type="Proteomes" id="UP000800093">
    <property type="component" value="Unassembled WGS sequence"/>
</dbReference>
<comment type="similarity">
    <text evidence="2">Belongs to the major facilitator superfamily. Monocarboxylate porter (TC 2.A.1.13) family.</text>
</comment>